<reference evidence="1 2" key="1">
    <citation type="journal article" date="2020" name="Fungal Divers.">
        <title>Resolving the Mortierellaceae phylogeny through synthesis of multi-gene phylogenetics and phylogenomics.</title>
        <authorList>
            <person name="Vandepol N."/>
            <person name="Liber J."/>
            <person name="Desiro A."/>
            <person name="Na H."/>
            <person name="Kennedy M."/>
            <person name="Barry K."/>
            <person name="Grigoriev I.V."/>
            <person name="Miller A.N."/>
            <person name="O'Donnell K."/>
            <person name="Stajich J.E."/>
            <person name="Bonito G."/>
        </authorList>
    </citation>
    <scope>NUCLEOTIDE SEQUENCE [LARGE SCALE GENOMIC DNA]</scope>
    <source>
        <strain evidence="1 2">AD045</strain>
    </source>
</reference>
<dbReference type="Proteomes" id="UP001194696">
    <property type="component" value="Unassembled WGS sequence"/>
</dbReference>
<evidence type="ECO:0000313" key="1">
    <source>
        <dbReference type="EMBL" id="KAG0295971.1"/>
    </source>
</evidence>
<comment type="caution">
    <text evidence="1">The sequence shown here is derived from an EMBL/GenBank/DDBJ whole genome shotgun (WGS) entry which is preliminary data.</text>
</comment>
<sequence length="250" mass="27278">MSREFLVLSWAVRLPQNVVKSRVLDGTWKMTRYSYAATAPVHGHGYGNISGVHLGQGGCSKQENLIWKVDDKSFSQVLSNPDILFGSSGIWEIQSLVPIAGNSDHTLKQELKPSYLKLRAYKDGTIPLDLCMATQVLPPETSSNTISAFSSLTLIKTNGQDVPQLTVMVDPSNPKQCPSQWVQFGGVCAKGIDFLKGYCESGSCMELFKESKQTPEATRSNTSSGRPEVGAHLSVNWVVRVVAAGIFLKL</sequence>
<name>A0ABQ7KBX2_9FUNG</name>
<dbReference type="EMBL" id="JAAAIM010000069">
    <property type="protein sequence ID" value="KAG0295971.1"/>
    <property type="molecule type" value="Genomic_DNA"/>
</dbReference>
<organism evidence="1 2">
    <name type="scientific">Linnemannia gamsii</name>
    <dbReference type="NCBI Taxonomy" id="64522"/>
    <lineage>
        <taxon>Eukaryota</taxon>
        <taxon>Fungi</taxon>
        <taxon>Fungi incertae sedis</taxon>
        <taxon>Mucoromycota</taxon>
        <taxon>Mortierellomycotina</taxon>
        <taxon>Mortierellomycetes</taxon>
        <taxon>Mortierellales</taxon>
        <taxon>Mortierellaceae</taxon>
        <taxon>Linnemannia</taxon>
    </lineage>
</organism>
<protein>
    <submittedName>
        <fullName evidence="1">Uncharacterized protein</fullName>
    </submittedName>
</protein>
<proteinExistence type="predicted"/>
<keyword evidence="2" id="KW-1185">Reference proteome</keyword>
<accession>A0ABQ7KBX2</accession>
<evidence type="ECO:0000313" key="2">
    <source>
        <dbReference type="Proteomes" id="UP001194696"/>
    </source>
</evidence>
<gene>
    <name evidence="1" type="ORF">BGZ96_010502</name>
</gene>